<comment type="function">
    <text evidence="9">Converts cobyric acid to cobinamide by the addition of aminopropanol on the F carboxylic group.</text>
</comment>
<dbReference type="NCBIfam" id="TIGR00380">
    <property type="entry name" value="cobal_cbiB"/>
    <property type="match status" value="1"/>
</dbReference>
<dbReference type="Proteomes" id="UP000001422">
    <property type="component" value="Chromosome"/>
</dbReference>
<dbReference type="UniPathway" id="UPA00148"/>
<evidence type="ECO:0000313" key="11">
    <source>
        <dbReference type="Proteomes" id="UP000001422"/>
    </source>
</evidence>
<evidence type="ECO:0000256" key="4">
    <source>
        <dbReference type="ARBA" id="ARBA00022475"/>
    </source>
</evidence>
<feature type="transmembrane region" description="Helical" evidence="9">
    <location>
        <begin position="83"/>
        <end position="101"/>
    </location>
</feature>
<evidence type="ECO:0000256" key="3">
    <source>
        <dbReference type="ARBA" id="ARBA00006263"/>
    </source>
</evidence>
<dbReference type="EMBL" id="BX569693">
    <property type="protein sequence ID" value="CAE08166.1"/>
    <property type="molecule type" value="Genomic_DNA"/>
</dbReference>
<keyword evidence="6 9" id="KW-0812">Transmembrane</keyword>
<dbReference type="GO" id="GO:0009236">
    <property type="term" value="P:cobalamin biosynthetic process"/>
    <property type="evidence" value="ECO:0007669"/>
    <property type="project" value="UniProtKB-UniRule"/>
</dbReference>
<feature type="transmembrane region" description="Helical" evidence="9">
    <location>
        <begin position="25"/>
        <end position="44"/>
    </location>
</feature>
<dbReference type="PANTHER" id="PTHR34308:SF1">
    <property type="entry name" value="COBALAMIN BIOSYNTHESIS PROTEIN CBIB"/>
    <property type="match status" value="1"/>
</dbReference>
<evidence type="ECO:0000256" key="9">
    <source>
        <dbReference type="HAMAP-Rule" id="MF_00024"/>
    </source>
</evidence>
<keyword evidence="4 9" id="KW-1003">Cell membrane</keyword>
<dbReference type="eggNOG" id="COG1270">
    <property type="taxonomic scope" value="Bacteria"/>
</dbReference>
<gene>
    <name evidence="9 10" type="primary">cobD</name>
    <name evidence="10" type="ordered locus">SYNW1651</name>
</gene>
<protein>
    <recommendedName>
        <fullName evidence="9">Cobalamin biosynthesis protein CobD</fullName>
    </recommendedName>
</protein>
<dbReference type="GO" id="GO:0015420">
    <property type="term" value="F:ABC-type vitamin B12 transporter activity"/>
    <property type="evidence" value="ECO:0007669"/>
    <property type="project" value="UniProtKB-UniRule"/>
</dbReference>
<reference evidence="10 11" key="1">
    <citation type="journal article" date="2003" name="Nature">
        <title>The genome of a motile marine Synechococcus.</title>
        <authorList>
            <person name="Palenik B."/>
            <person name="Brahamsha B."/>
            <person name="Larimer F."/>
            <person name="Land M."/>
            <person name="Hauser L."/>
            <person name="Chain P."/>
            <person name="Lamerdin J."/>
            <person name="Regala W."/>
            <person name="Allen E.A."/>
            <person name="McCarren J."/>
            <person name="Paulsen I."/>
            <person name="Dufresne A."/>
            <person name="Partensky F."/>
            <person name="Webb E."/>
            <person name="Waterbury J."/>
        </authorList>
    </citation>
    <scope>NUCLEOTIDE SEQUENCE [LARGE SCALE GENOMIC DNA]</scope>
    <source>
        <strain evidence="10 11">WH8102</strain>
    </source>
</reference>
<keyword evidence="11" id="KW-1185">Reference proteome</keyword>
<dbReference type="HOGENOM" id="CLU_054212_0_0_3"/>
<dbReference type="KEGG" id="syw:SYNW1651"/>
<comment type="caution">
    <text evidence="9">Lacks conserved residue(s) required for the propagation of feature annotation.</text>
</comment>
<dbReference type="GO" id="GO:0005886">
    <property type="term" value="C:plasma membrane"/>
    <property type="evidence" value="ECO:0007669"/>
    <property type="project" value="UniProtKB-SubCell"/>
</dbReference>
<dbReference type="HAMAP" id="MF_00024">
    <property type="entry name" value="CobD_CbiB"/>
    <property type="match status" value="1"/>
</dbReference>
<evidence type="ECO:0000256" key="1">
    <source>
        <dbReference type="ARBA" id="ARBA00004651"/>
    </source>
</evidence>
<proteinExistence type="inferred from homology"/>
<evidence type="ECO:0000256" key="7">
    <source>
        <dbReference type="ARBA" id="ARBA00022989"/>
    </source>
</evidence>
<dbReference type="RefSeq" id="WP_011128515.1">
    <property type="nucleotide sequence ID" value="NC_005070.1"/>
</dbReference>
<evidence type="ECO:0000256" key="2">
    <source>
        <dbReference type="ARBA" id="ARBA00004953"/>
    </source>
</evidence>
<dbReference type="PANTHER" id="PTHR34308">
    <property type="entry name" value="COBALAMIN BIOSYNTHESIS PROTEIN CBIB"/>
    <property type="match status" value="1"/>
</dbReference>
<dbReference type="GO" id="GO:0048472">
    <property type="term" value="F:threonine-phosphate decarboxylase activity"/>
    <property type="evidence" value="ECO:0007669"/>
    <property type="project" value="InterPro"/>
</dbReference>
<keyword evidence="5 9" id="KW-0169">Cobalamin biosynthesis</keyword>
<evidence type="ECO:0000313" key="10">
    <source>
        <dbReference type="EMBL" id="CAE08166.1"/>
    </source>
</evidence>
<comment type="similarity">
    <text evidence="3 9">Belongs to the CobD/CbiB family.</text>
</comment>
<comment type="subcellular location">
    <subcellularLocation>
        <location evidence="1 9">Cell membrane</location>
        <topology evidence="1 9">Multi-pass membrane protein</topology>
    </subcellularLocation>
</comment>
<dbReference type="Pfam" id="PF03186">
    <property type="entry name" value="CobD_Cbib"/>
    <property type="match status" value="1"/>
</dbReference>
<organism evidence="10 11">
    <name type="scientific">Parasynechococcus marenigrum (strain WH8102)</name>
    <dbReference type="NCBI Taxonomy" id="84588"/>
    <lineage>
        <taxon>Bacteria</taxon>
        <taxon>Bacillati</taxon>
        <taxon>Cyanobacteriota</taxon>
        <taxon>Cyanophyceae</taxon>
        <taxon>Synechococcales</taxon>
        <taxon>Prochlorococcaceae</taxon>
        <taxon>Parasynechococcus</taxon>
        <taxon>Parasynechococcus marenigrum</taxon>
    </lineage>
</organism>
<evidence type="ECO:0000256" key="6">
    <source>
        <dbReference type="ARBA" id="ARBA00022692"/>
    </source>
</evidence>
<comment type="pathway">
    <text evidence="2 9">Cofactor biosynthesis; adenosylcobalamin biosynthesis.</text>
</comment>
<evidence type="ECO:0000256" key="5">
    <source>
        <dbReference type="ARBA" id="ARBA00022573"/>
    </source>
</evidence>
<dbReference type="STRING" id="84588.SYNW1651"/>
<accession>Q7U5Q0</accession>
<evidence type="ECO:0000256" key="8">
    <source>
        <dbReference type="ARBA" id="ARBA00023136"/>
    </source>
</evidence>
<dbReference type="InterPro" id="IPR004485">
    <property type="entry name" value="Cobalamin_biosynth_CobD/CbiB"/>
</dbReference>
<keyword evidence="7 9" id="KW-1133">Transmembrane helix</keyword>
<keyword evidence="8 9" id="KW-0472">Membrane</keyword>
<name>Q7U5Q0_PARMW</name>
<feature type="transmembrane region" description="Helical" evidence="9">
    <location>
        <begin position="56"/>
        <end position="77"/>
    </location>
</feature>
<dbReference type="AlphaFoldDB" id="Q7U5Q0"/>
<sequence>MALQPGVLAVAAATGLDWFLGDPRWMLHPVVVMGWWIQALRRGLESWARDAPWRLRISGGLITVVLVVSSGLLGWAIEWVSRMAGVIGWTVLVIALASALAGRSLHDSVMEVLQALPEQATDEPTLARQQLSWIVGRDVTQLQRGGILRACAETASENAVDGLFAPLFWMAAGCLLWRLNPAAPGPLALALMFKASSTLDSMLGYRSGRLRWLGTAGARLDDLLTWLPCRLVMVSLPLVSAPWHRWFALVQAAEQDGAPDPSPNAGRSEAIYAHCAGVRLGGRNRYGATWVEKPLLAADQPEPDRQAIDTILNLTIRLELLWIVLLGLTQ</sequence>